<dbReference type="EMBL" id="CATOUU010000163">
    <property type="protein sequence ID" value="CAI9918651.1"/>
    <property type="molecule type" value="Genomic_DNA"/>
</dbReference>
<dbReference type="EMBL" id="CAXDID020000710">
    <property type="protein sequence ID" value="CAL6111547.1"/>
    <property type="molecule type" value="Genomic_DNA"/>
</dbReference>
<dbReference type="EMBL" id="CAXDID020000290">
    <property type="protein sequence ID" value="CAL6071467.1"/>
    <property type="molecule type" value="Genomic_DNA"/>
</dbReference>
<reference evidence="3 5" key="2">
    <citation type="submission" date="2024-07" db="EMBL/GenBank/DDBJ databases">
        <authorList>
            <person name="Akdeniz Z."/>
        </authorList>
    </citation>
    <scope>NUCLEOTIDE SEQUENCE [LARGE SCALE GENOMIC DNA]</scope>
</reference>
<evidence type="ECO:0000313" key="5">
    <source>
        <dbReference type="Proteomes" id="UP001642409"/>
    </source>
</evidence>
<evidence type="ECO:0000313" key="3">
    <source>
        <dbReference type="EMBL" id="CAL6071467.1"/>
    </source>
</evidence>
<organism evidence="1">
    <name type="scientific">Hexamita inflata</name>
    <dbReference type="NCBI Taxonomy" id="28002"/>
    <lineage>
        <taxon>Eukaryota</taxon>
        <taxon>Metamonada</taxon>
        <taxon>Diplomonadida</taxon>
        <taxon>Hexamitidae</taxon>
        <taxon>Hexamitinae</taxon>
        <taxon>Hexamita</taxon>
    </lineage>
</organism>
<dbReference type="EMBL" id="CATOUU010000134">
    <property type="protein sequence ID" value="CAI9917626.1"/>
    <property type="molecule type" value="Genomic_DNA"/>
</dbReference>
<evidence type="ECO:0000313" key="4">
    <source>
        <dbReference type="EMBL" id="CAL6111547.1"/>
    </source>
</evidence>
<sequence>MKTFLSAPNKPKVYNQQCQVNISRMHKLSRKEYHDCRKAIQKKEVEDFFKSLNPNNDINIAHHAFIQRALLDDEMFDQITKIIFTNKNNQHPLKHDATNATFVTKMLK</sequence>
<reference evidence="1" key="1">
    <citation type="submission" date="2023-06" db="EMBL/GenBank/DDBJ databases">
        <authorList>
            <person name="Kurt Z."/>
        </authorList>
    </citation>
    <scope>NUCLEOTIDE SEQUENCE</scope>
</reference>
<proteinExistence type="predicted"/>
<gene>
    <name evidence="1" type="ORF">HINF_LOCUS5271</name>
    <name evidence="3" type="ORF">HINF_LOCUS55160</name>
    <name evidence="2" type="ORF">HINF_LOCUS6296</name>
    <name evidence="4" type="ORF">HINF_LOCUS76449</name>
</gene>
<dbReference type="AlphaFoldDB" id="A0AA86NEI7"/>
<accession>A0AA86NEI7</accession>
<evidence type="ECO:0000313" key="1">
    <source>
        <dbReference type="EMBL" id="CAI9917626.1"/>
    </source>
</evidence>
<protein>
    <submittedName>
        <fullName evidence="3">Hypothetical_protein</fullName>
    </submittedName>
</protein>
<comment type="caution">
    <text evidence="1">The sequence shown here is derived from an EMBL/GenBank/DDBJ whole genome shotgun (WGS) entry which is preliminary data.</text>
</comment>
<name>A0AA86NEI7_9EUKA</name>
<evidence type="ECO:0000313" key="2">
    <source>
        <dbReference type="EMBL" id="CAI9918651.1"/>
    </source>
</evidence>
<keyword evidence="5" id="KW-1185">Reference proteome</keyword>
<dbReference type="Proteomes" id="UP001642409">
    <property type="component" value="Unassembled WGS sequence"/>
</dbReference>